<proteinExistence type="predicted"/>
<evidence type="ECO:0000313" key="1">
    <source>
        <dbReference type="EMBL" id="KAI4863210.1"/>
    </source>
</evidence>
<reference evidence="1 2" key="1">
    <citation type="journal article" date="2022" name="New Phytol.">
        <title>Ecological generalism drives hyperdiversity of secondary metabolite gene clusters in xylarialean endophytes.</title>
        <authorList>
            <person name="Franco M.E.E."/>
            <person name="Wisecaver J.H."/>
            <person name="Arnold A.E."/>
            <person name="Ju Y.M."/>
            <person name="Slot J.C."/>
            <person name="Ahrendt S."/>
            <person name="Moore L.P."/>
            <person name="Eastman K.E."/>
            <person name="Scott K."/>
            <person name="Konkel Z."/>
            <person name="Mondo S.J."/>
            <person name="Kuo A."/>
            <person name="Hayes R.D."/>
            <person name="Haridas S."/>
            <person name="Andreopoulos B."/>
            <person name="Riley R."/>
            <person name="LaButti K."/>
            <person name="Pangilinan J."/>
            <person name="Lipzen A."/>
            <person name="Amirebrahimi M."/>
            <person name="Yan J."/>
            <person name="Adam C."/>
            <person name="Keymanesh K."/>
            <person name="Ng V."/>
            <person name="Louie K."/>
            <person name="Northen T."/>
            <person name="Drula E."/>
            <person name="Henrissat B."/>
            <person name="Hsieh H.M."/>
            <person name="Youens-Clark K."/>
            <person name="Lutzoni F."/>
            <person name="Miadlikowska J."/>
            <person name="Eastwood D.C."/>
            <person name="Hamelin R.C."/>
            <person name="Grigoriev I.V."/>
            <person name="U'Ren J.M."/>
        </authorList>
    </citation>
    <scope>NUCLEOTIDE SEQUENCE [LARGE SCALE GENOMIC DNA]</scope>
    <source>
        <strain evidence="1 2">CBS 119005</strain>
    </source>
</reference>
<comment type="caution">
    <text evidence="1">The sequence shown here is derived from an EMBL/GenBank/DDBJ whole genome shotgun (WGS) entry which is preliminary data.</text>
</comment>
<protein>
    <submittedName>
        <fullName evidence="1">Uncharacterized protein</fullName>
    </submittedName>
</protein>
<evidence type="ECO:0000313" key="2">
    <source>
        <dbReference type="Proteomes" id="UP001497700"/>
    </source>
</evidence>
<name>A0ACB9YWY6_9PEZI</name>
<keyword evidence="2" id="KW-1185">Reference proteome</keyword>
<accession>A0ACB9YWY6</accession>
<dbReference type="Proteomes" id="UP001497700">
    <property type="component" value="Unassembled WGS sequence"/>
</dbReference>
<organism evidence="1 2">
    <name type="scientific">Hypoxylon rubiginosum</name>
    <dbReference type="NCBI Taxonomy" id="110542"/>
    <lineage>
        <taxon>Eukaryota</taxon>
        <taxon>Fungi</taxon>
        <taxon>Dikarya</taxon>
        <taxon>Ascomycota</taxon>
        <taxon>Pezizomycotina</taxon>
        <taxon>Sordariomycetes</taxon>
        <taxon>Xylariomycetidae</taxon>
        <taxon>Xylariales</taxon>
        <taxon>Hypoxylaceae</taxon>
        <taxon>Hypoxylon</taxon>
    </lineage>
</organism>
<gene>
    <name evidence="1" type="ORF">F4820DRAFT_471667</name>
</gene>
<dbReference type="EMBL" id="MU393508">
    <property type="protein sequence ID" value="KAI4863210.1"/>
    <property type="molecule type" value="Genomic_DNA"/>
</dbReference>
<sequence length="181" mass="19436">MLRIFLFYLAVLFASFDLALSVGLNVTVIGARDGKTRFECWALSAPFVSSEQFGIVGTETAALGDVTNITYNVIPAGFDSGFHNAPTIQWTIVLNGLAVVTLQDNSSVSVTASMGEMGLLFFTDTKDVSPDGHRSVYPGITETIFLQIPTKDAATPEHHVVYDNAPCAGPEFVGLRQWATG</sequence>